<dbReference type="GO" id="GO:0016020">
    <property type="term" value="C:membrane"/>
    <property type="evidence" value="ECO:0007669"/>
    <property type="project" value="InterPro"/>
</dbReference>
<evidence type="ECO:0000256" key="1">
    <source>
        <dbReference type="ARBA" id="ARBA00022679"/>
    </source>
</evidence>
<feature type="transmembrane region" description="Helical" evidence="5">
    <location>
        <begin position="211"/>
        <end position="231"/>
    </location>
</feature>
<keyword evidence="3" id="KW-0902">Two-component regulatory system</keyword>
<reference evidence="7" key="2">
    <citation type="submission" date="2021-04" db="EMBL/GenBank/DDBJ databases">
        <authorList>
            <person name="Gilroy R."/>
        </authorList>
    </citation>
    <scope>NUCLEOTIDE SEQUENCE</scope>
    <source>
        <strain evidence="7">CHK32-1732</strain>
    </source>
</reference>
<dbReference type="InterPro" id="IPR011712">
    <property type="entry name" value="Sig_transdc_His_kin_sub3_dim/P"/>
</dbReference>
<feature type="compositionally biased region" description="Low complexity" evidence="4">
    <location>
        <begin position="377"/>
        <end position="393"/>
    </location>
</feature>
<dbReference type="Pfam" id="PF02518">
    <property type="entry name" value="HATPase_c"/>
    <property type="match status" value="1"/>
</dbReference>
<evidence type="ECO:0000256" key="4">
    <source>
        <dbReference type="SAM" id="MobiDB-lite"/>
    </source>
</evidence>
<dbReference type="GO" id="GO:0000155">
    <property type="term" value="F:phosphorelay sensor kinase activity"/>
    <property type="evidence" value="ECO:0007669"/>
    <property type="project" value="InterPro"/>
</dbReference>
<dbReference type="Pfam" id="PF07730">
    <property type="entry name" value="HisKA_3"/>
    <property type="match status" value="1"/>
</dbReference>
<protein>
    <submittedName>
        <fullName evidence="7">Two-component sensor histidine kinase</fullName>
    </submittedName>
</protein>
<feature type="region of interest" description="Disordered" evidence="4">
    <location>
        <begin position="368"/>
        <end position="393"/>
    </location>
</feature>
<dbReference type="CDD" id="cd16917">
    <property type="entry name" value="HATPase_UhpB-NarQ-NarX-like"/>
    <property type="match status" value="1"/>
</dbReference>
<dbReference type="EMBL" id="DXGC01000117">
    <property type="protein sequence ID" value="HIW92664.1"/>
    <property type="molecule type" value="Genomic_DNA"/>
</dbReference>
<keyword evidence="5" id="KW-1133">Transmembrane helix</keyword>
<name>A0A9D1RS15_9CORY</name>
<dbReference type="InterPro" id="IPR017205">
    <property type="entry name" value="Sig_transdc_His_kinase_ChrS"/>
</dbReference>
<comment type="caution">
    <text evidence="7">The sequence shown here is derived from an EMBL/GenBank/DDBJ whole genome shotgun (WGS) entry which is preliminary data.</text>
</comment>
<feature type="transmembrane region" description="Helical" evidence="5">
    <location>
        <begin position="184"/>
        <end position="204"/>
    </location>
</feature>
<keyword evidence="1" id="KW-0808">Transferase</keyword>
<evidence type="ECO:0000256" key="3">
    <source>
        <dbReference type="ARBA" id="ARBA00023012"/>
    </source>
</evidence>
<accession>A0A9D1RS15</accession>
<reference evidence="7" key="1">
    <citation type="journal article" date="2021" name="PeerJ">
        <title>Extensive microbial diversity within the chicken gut microbiome revealed by metagenomics and culture.</title>
        <authorList>
            <person name="Gilroy R."/>
            <person name="Ravi A."/>
            <person name="Getino M."/>
            <person name="Pursley I."/>
            <person name="Horton D.L."/>
            <person name="Alikhan N.F."/>
            <person name="Baker D."/>
            <person name="Gharbi K."/>
            <person name="Hall N."/>
            <person name="Watson M."/>
            <person name="Adriaenssens E.M."/>
            <person name="Foster-Nyarko E."/>
            <person name="Jarju S."/>
            <person name="Secka A."/>
            <person name="Antonio M."/>
            <person name="Oren A."/>
            <person name="Chaudhuri R.R."/>
            <person name="La Ragione R."/>
            <person name="Hildebrand F."/>
            <person name="Pallen M.J."/>
        </authorList>
    </citation>
    <scope>NUCLEOTIDE SEQUENCE</scope>
    <source>
        <strain evidence="7">CHK32-1732</strain>
    </source>
</reference>
<keyword evidence="5" id="KW-0472">Membrane</keyword>
<dbReference type="InterPro" id="IPR005467">
    <property type="entry name" value="His_kinase_dom"/>
</dbReference>
<feature type="domain" description="Histidine kinase" evidence="6">
    <location>
        <begin position="405"/>
        <end position="498"/>
    </location>
</feature>
<proteinExistence type="predicted"/>
<dbReference type="SUPFAM" id="SSF55874">
    <property type="entry name" value="ATPase domain of HSP90 chaperone/DNA topoisomerase II/histidine kinase"/>
    <property type="match status" value="1"/>
</dbReference>
<dbReference type="Proteomes" id="UP000824190">
    <property type="component" value="Unassembled WGS sequence"/>
</dbReference>
<feature type="transmembrane region" description="Helical" evidence="5">
    <location>
        <begin position="107"/>
        <end position="129"/>
    </location>
</feature>
<dbReference type="InterPro" id="IPR036259">
    <property type="entry name" value="MFS_trans_sf"/>
</dbReference>
<feature type="transmembrane region" description="Helical" evidence="5">
    <location>
        <begin position="149"/>
        <end position="172"/>
    </location>
</feature>
<feature type="region of interest" description="Disordered" evidence="4">
    <location>
        <begin position="37"/>
        <end position="66"/>
    </location>
</feature>
<dbReference type="InterPro" id="IPR050482">
    <property type="entry name" value="Sensor_HK_TwoCompSys"/>
</dbReference>
<dbReference type="InterPro" id="IPR036890">
    <property type="entry name" value="HATPase_C_sf"/>
</dbReference>
<dbReference type="SUPFAM" id="SSF103473">
    <property type="entry name" value="MFS general substrate transporter"/>
    <property type="match status" value="1"/>
</dbReference>
<feature type="transmembrane region" description="Helical" evidence="5">
    <location>
        <begin position="82"/>
        <end position="101"/>
    </location>
</feature>
<evidence type="ECO:0000313" key="8">
    <source>
        <dbReference type="Proteomes" id="UP000824190"/>
    </source>
</evidence>
<dbReference type="Gene3D" id="1.20.5.1930">
    <property type="match status" value="1"/>
</dbReference>
<dbReference type="PROSITE" id="PS50109">
    <property type="entry name" value="HIS_KIN"/>
    <property type="match status" value="1"/>
</dbReference>
<dbReference type="PIRSF" id="PIRSF037434">
    <property type="entry name" value="STHK_ChrS"/>
    <property type="match status" value="1"/>
</dbReference>
<dbReference type="SMART" id="SM00387">
    <property type="entry name" value="HATPase_c"/>
    <property type="match status" value="1"/>
</dbReference>
<keyword evidence="2 7" id="KW-0418">Kinase</keyword>
<evidence type="ECO:0000313" key="7">
    <source>
        <dbReference type="EMBL" id="HIW92664.1"/>
    </source>
</evidence>
<evidence type="ECO:0000259" key="6">
    <source>
        <dbReference type="PROSITE" id="PS50109"/>
    </source>
</evidence>
<dbReference type="AlphaFoldDB" id="A0A9D1RS15"/>
<dbReference type="Gene3D" id="3.30.565.10">
    <property type="entry name" value="Histidine kinase-like ATPase, C-terminal domain"/>
    <property type="match status" value="1"/>
</dbReference>
<evidence type="ECO:0000256" key="2">
    <source>
        <dbReference type="ARBA" id="ARBA00022777"/>
    </source>
</evidence>
<evidence type="ECO:0000256" key="5">
    <source>
        <dbReference type="SAM" id="Phobius"/>
    </source>
</evidence>
<dbReference type="InterPro" id="IPR003594">
    <property type="entry name" value="HATPase_dom"/>
</dbReference>
<sequence>MSRNARYTAFSFLRGVSHASCQWGVGTSPRWTVSFSTDRSIRRRPPRPRLGDVPTLETSADRSADRSTDRTTLAQLLETLRLSVHLAFAALLVVALVQFLARGYSPAHQVAVAAVSALLAVVYLVGTVWENRFAAGRTSRDLRRLTGPWLAVVLGLWILLVVLSADAVWLLFPLVFVSLALTGPWTGGLTVAACWAVVAVVPVLTGQRTGVGGIIGSGIGVLFAALTYWTYLRLTREAEHQRRIAEQLRATRDRLLAAENQAGRFAERERFSREIHDTLAQGFNSVLLLSRAARTALDQGRVPDAADQIEVITTTAHDNLVQTRALVAEGARAGSVPLVAALRQLTQDATRRARALGAEVTVELDTDDFDDTEDSVDSVGSVDSDGLGDSVLGTGDPSGTVAGVLLRVAQEAVANAVTHADASHIRLTLGVWDTEATLDIFDDGRGFDPAAVQRTATSGFGLSGMRQRVAEINGELTVDSTVSGVSGTVVAVRVPITQGGAL</sequence>
<keyword evidence="5" id="KW-0812">Transmembrane</keyword>
<organism evidence="7 8">
    <name type="scientific">Candidatus Corynebacterium avicola</name>
    <dbReference type="NCBI Taxonomy" id="2838527"/>
    <lineage>
        <taxon>Bacteria</taxon>
        <taxon>Bacillati</taxon>
        <taxon>Actinomycetota</taxon>
        <taxon>Actinomycetes</taxon>
        <taxon>Mycobacteriales</taxon>
        <taxon>Corynebacteriaceae</taxon>
        <taxon>Corynebacterium</taxon>
    </lineage>
</organism>
<gene>
    <name evidence="7" type="ORF">H9870_13510</name>
</gene>
<dbReference type="PANTHER" id="PTHR24421">
    <property type="entry name" value="NITRATE/NITRITE SENSOR PROTEIN NARX-RELATED"/>
    <property type="match status" value="1"/>
</dbReference>
<dbReference type="PANTHER" id="PTHR24421:SF62">
    <property type="entry name" value="SENSORY TRANSDUCTION HISTIDINE KINASE"/>
    <property type="match status" value="1"/>
</dbReference>
<dbReference type="GO" id="GO:0046983">
    <property type="term" value="F:protein dimerization activity"/>
    <property type="evidence" value="ECO:0007669"/>
    <property type="project" value="InterPro"/>
</dbReference>